<reference evidence="3" key="1">
    <citation type="journal article" date="2020" name="mSystems">
        <title>Genome- and Community-Level Interaction Insights into Carbon Utilization and Element Cycling Functions of Hydrothermarchaeota in Hydrothermal Sediment.</title>
        <authorList>
            <person name="Zhou Z."/>
            <person name="Liu Y."/>
            <person name="Xu W."/>
            <person name="Pan J."/>
            <person name="Luo Z.H."/>
            <person name="Li M."/>
        </authorList>
    </citation>
    <scope>NUCLEOTIDE SEQUENCE</scope>
    <source>
        <strain evidence="3">HyVt-388</strain>
    </source>
</reference>
<dbReference type="InterPro" id="IPR028994">
    <property type="entry name" value="Integrin_alpha_N"/>
</dbReference>
<comment type="caution">
    <text evidence="3">The sequence shown here is derived from an EMBL/GenBank/DDBJ whole genome shotgun (WGS) entry which is preliminary data.</text>
</comment>
<keyword evidence="1" id="KW-0732">Signal</keyword>
<dbReference type="SUPFAM" id="SSF69318">
    <property type="entry name" value="Integrin alpha N-terminal domain"/>
    <property type="match status" value="2"/>
</dbReference>
<dbReference type="PANTHER" id="PTHR46580">
    <property type="entry name" value="SENSOR KINASE-RELATED"/>
    <property type="match status" value="1"/>
</dbReference>
<dbReference type="Gene3D" id="2.60.40.4070">
    <property type="match status" value="1"/>
</dbReference>
<dbReference type="Gene3D" id="2.130.10.130">
    <property type="entry name" value="Integrin alpha, N-terminal"/>
    <property type="match status" value="2"/>
</dbReference>
<dbReference type="InterPro" id="IPR000413">
    <property type="entry name" value="Integrin_alpha"/>
</dbReference>
<keyword evidence="2" id="KW-0325">Glycoprotein</keyword>
<dbReference type="EMBL" id="DRIG01000032">
    <property type="protein sequence ID" value="HEC78095.1"/>
    <property type="molecule type" value="Genomic_DNA"/>
</dbReference>
<evidence type="ECO:0000256" key="1">
    <source>
        <dbReference type="ARBA" id="ARBA00022729"/>
    </source>
</evidence>
<evidence type="ECO:0000313" key="4">
    <source>
        <dbReference type="Proteomes" id="UP000885826"/>
    </source>
</evidence>
<accession>A0A9C9ELG4</accession>
<organism evidence="3 4">
    <name type="scientific">candidate division WOR-3 bacterium</name>
    <dbReference type="NCBI Taxonomy" id="2052148"/>
    <lineage>
        <taxon>Bacteria</taxon>
        <taxon>Bacteria division WOR-3</taxon>
    </lineage>
</organism>
<dbReference type="GO" id="GO:0007155">
    <property type="term" value="P:cell adhesion"/>
    <property type="evidence" value="ECO:0007669"/>
    <property type="project" value="InterPro"/>
</dbReference>
<dbReference type="PANTHER" id="PTHR46580:SF2">
    <property type="entry name" value="MAM DOMAIN-CONTAINING PROTEIN"/>
    <property type="match status" value="1"/>
</dbReference>
<name>A0A9C9ELG4_UNCW3</name>
<proteinExistence type="predicted"/>
<dbReference type="PRINTS" id="PR01185">
    <property type="entry name" value="INTEGRINA"/>
</dbReference>
<protein>
    <recommendedName>
        <fullName evidence="5">T9SS type A sorting domain-containing protein</fullName>
    </recommendedName>
</protein>
<sequence>MKNSVIFVSSFFLLLVVLYGLDYVDSSSGLGTPTMESGRTEVEIVDIDNDGNMDILCIGDHGSPYVNTQEHGVMVWFGDGQGNWTVYQNGDFGYGGIAIGDINNDGYLDIGYGMHHNYSGVDFGDSILEAALGDGTGQNWTAWDDGISINDPDEWGMFCTDFADINNDGYLDLGANAFGADDGVHLFLNNGDGTWSSCFGFLGGNSTMDFLFGDVNADGNADFVAAHEYGSVYLGDGNGNFTLADGNLPAAGSMGRRGPALGDVDNDGDQDFAFCNDNGGVEVWTWEGGNTWSDFSGSLPDSGPYSAVQLYDMNIDGDLDVIAFGDSTVTLWVGDGGGTWTEDVTFYTPGPGGLSAFRVGGDADHNGYPDIVLICEQGDSWNPVNTPHFYKETSVPSSLFVFPIFPRGGETFIAGSVHFIEWTCGVPAGDTADIKLELSISGPGGPWSEITASTPNNCRYQWSIPVGISSNNCYIRYTAVTSTNTSVALTPASFNISPAAAVMETETGRLAFQLNVVPSVVDERLVINCTTPPASRVKIQIFDQTGAVVKELFNIKGGGFFSLFWNRDDNQGRKVGSGVYFVALSSGKDVICRKVVVIE</sequence>
<gene>
    <name evidence="3" type="ORF">ENI34_03010</name>
</gene>
<evidence type="ECO:0000256" key="2">
    <source>
        <dbReference type="ARBA" id="ARBA00023180"/>
    </source>
</evidence>
<dbReference type="GO" id="GO:0008305">
    <property type="term" value="C:integrin complex"/>
    <property type="evidence" value="ECO:0007669"/>
    <property type="project" value="InterPro"/>
</dbReference>
<evidence type="ECO:0000313" key="3">
    <source>
        <dbReference type="EMBL" id="HEC78095.1"/>
    </source>
</evidence>
<dbReference type="AlphaFoldDB" id="A0A9C9ELG4"/>
<dbReference type="Proteomes" id="UP000885826">
    <property type="component" value="Unassembled WGS sequence"/>
</dbReference>
<dbReference type="Pfam" id="PF13517">
    <property type="entry name" value="FG-GAP_3"/>
    <property type="match status" value="3"/>
</dbReference>
<evidence type="ECO:0008006" key="5">
    <source>
        <dbReference type="Google" id="ProtNLM"/>
    </source>
</evidence>
<dbReference type="InterPro" id="IPR013517">
    <property type="entry name" value="FG-GAP"/>
</dbReference>